<dbReference type="PROSITE" id="PS01179">
    <property type="entry name" value="PID"/>
    <property type="match status" value="1"/>
</dbReference>
<feature type="domain" description="SAM" evidence="5">
    <location>
        <begin position="110"/>
        <end position="175"/>
    </location>
</feature>
<feature type="compositionally biased region" description="Low complexity" evidence="3">
    <location>
        <begin position="226"/>
        <end position="244"/>
    </location>
</feature>
<dbReference type="SMART" id="SM00462">
    <property type="entry name" value="PTB"/>
    <property type="match status" value="1"/>
</dbReference>
<dbReference type="RefSeq" id="XP_014668527.1">
    <property type="nucleotide sequence ID" value="XM_014813041.1"/>
</dbReference>
<feature type="domain" description="SAM" evidence="5">
    <location>
        <begin position="33"/>
        <end position="95"/>
    </location>
</feature>
<evidence type="ECO:0000259" key="5">
    <source>
        <dbReference type="PROSITE" id="PS50105"/>
    </source>
</evidence>
<feature type="region of interest" description="Disordered" evidence="3">
    <location>
        <begin position="226"/>
        <end position="281"/>
    </location>
</feature>
<reference evidence="7" key="1">
    <citation type="submission" date="2025-08" db="UniProtKB">
        <authorList>
            <consortium name="RefSeq"/>
        </authorList>
    </citation>
    <scope>IDENTIFICATION</scope>
</reference>
<proteinExistence type="predicted"/>
<evidence type="ECO:0000256" key="2">
    <source>
        <dbReference type="ARBA" id="ARBA00023043"/>
    </source>
</evidence>
<dbReference type="CDD" id="cd01274">
    <property type="entry name" value="PTB_Anks"/>
    <property type="match status" value="1"/>
</dbReference>
<dbReference type="Gene3D" id="1.10.150.50">
    <property type="entry name" value="Transcription Factor, Ets-1"/>
    <property type="match status" value="2"/>
</dbReference>
<dbReference type="Pfam" id="PF07647">
    <property type="entry name" value="SAM_2"/>
    <property type="match status" value="1"/>
</dbReference>
<sequence length="477" mass="52633">MASFGAGITRESVFAREYEPEFSKMISGCGVSSIAEWLAKLGLPQYENILVGNGYDSIEFIGGDLVESADLKEIGISDDSHRQTIVRAARELPAVAPMCEDGGGGSGGAPCSQTVEEWLRWLCLQEYDDAFRANGFTSMERVHKLWELELVTVLEINMVGHRKRMLASLGERRPPSSASTRYSSEIRSVDLSTTTEDAMPSLSSKLDDLTFFKDYTKVQLSSLSSAQQSKDVLPSTSSLSTSASYEPEAGAVSQASSHATLEEKEKTKEKKKKASPAKQWRHKPEVLTKGCCNYNVLYLGSRVVRDVKGYESTKEAIVRMKTRHKKESTRNIAKFPMITLSISHKGVKFIDSQSRMVIAEHAIRNINCACQDADDLNYFAYITKDLDKAEQHYCHAFSVKSTDLATEILLTLGQAFEVAYDMALQDKADASAARTLEKKLQGSSPSARKRNHQHQHQGSTGSKSGSSKSSSMEEIIC</sequence>
<evidence type="ECO:0000256" key="3">
    <source>
        <dbReference type="SAM" id="MobiDB-lite"/>
    </source>
</evidence>
<protein>
    <submittedName>
        <fullName evidence="7">Ankyrin repeat and SAM domain-containing protein 1A-like isoform X1</fullName>
    </submittedName>
</protein>
<dbReference type="InterPro" id="IPR001660">
    <property type="entry name" value="SAM"/>
</dbReference>
<dbReference type="InterPro" id="IPR033635">
    <property type="entry name" value="ANKS1/Caskin"/>
</dbReference>
<evidence type="ECO:0000313" key="6">
    <source>
        <dbReference type="Proteomes" id="UP000695022"/>
    </source>
</evidence>
<evidence type="ECO:0000259" key="4">
    <source>
        <dbReference type="PROSITE" id="PS01179"/>
    </source>
</evidence>
<dbReference type="PROSITE" id="PS50105">
    <property type="entry name" value="SAM_DOMAIN"/>
    <property type="match status" value="2"/>
</dbReference>
<dbReference type="InterPro" id="IPR013761">
    <property type="entry name" value="SAM/pointed_sf"/>
</dbReference>
<feature type="domain" description="PID" evidence="4">
    <location>
        <begin position="292"/>
        <end position="439"/>
    </location>
</feature>
<dbReference type="GeneID" id="106809824"/>
<dbReference type="SUPFAM" id="SSF47769">
    <property type="entry name" value="SAM/Pointed domain"/>
    <property type="match status" value="2"/>
</dbReference>
<dbReference type="PANTHER" id="PTHR24174">
    <property type="entry name" value="ANKYRIN REPEAT AND STERILE ALPHA MOTIF DOMAIN-CONTAINING PROTEIN 1"/>
    <property type="match status" value="1"/>
</dbReference>
<dbReference type="PANTHER" id="PTHR24174:SF1">
    <property type="entry name" value="IP14385P"/>
    <property type="match status" value="1"/>
</dbReference>
<feature type="compositionally biased region" description="Low complexity" evidence="3">
    <location>
        <begin position="456"/>
        <end position="470"/>
    </location>
</feature>
<accession>A0ABM1E8K6</accession>
<keyword evidence="1" id="KW-0677">Repeat</keyword>
<dbReference type="Gene3D" id="2.30.29.30">
    <property type="entry name" value="Pleckstrin-homology domain (PH domain)/Phosphotyrosine-binding domain (PTB)"/>
    <property type="match status" value="1"/>
</dbReference>
<name>A0ABM1E8K6_PRICU</name>
<dbReference type="Proteomes" id="UP000695022">
    <property type="component" value="Unplaced"/>
</dbReference>
<evidence type="ECO:0000256" key="1">
    <source>
        <dbReference type="ARBA" id="ARBA00022737"/>
    </source>
</evidence>
<dbReference type="Pfam" id="PF00536">
    <property type="entry name" value="SAM_1"/>
    <property type="match status" value="1"/>
</dbReference>
<dbReference type="SUPFAM" id="SSF50729">
    <property type="entry name" value="PH domain-like"/>
    <property type="match status" value="1"/>
</dbReference>
<feature type="region of interest" description="Disordered" evidence="3">
    <location>
        <begin position="434"/>
        <end position="477"/>
    </location>
</feature>
<evidence type="ECO:0000313" key="7">
    <source>
        <dbReference type="RefSeq" id="XP_014668527.1"/>
    </source>
</evidence>
<keyword evidence="2" id="KW-0040">ANK repeat</keyword>
<feature type="compositionally biased region" description="Basic residues" evidence="3">
    <location>
        <begin position="269"/>
        <end position="281"/>
    </location>
</feature>
<dbReference type="InterPro" id="IPR006020">
    <property type="entry name" value="PTB/PI_dom"/>
</dbReference>
<dbReference type="InterPro" id="IPR011993">
    <property type="entry name" value="PH-like_dom_sf"/>
</dbReference>
<keyword evidence="6" id="KW-1185">Reference proteome</keyword>
<gene>
    <name evidence="7" type="primary">LOC106809824</name>
</gene>
<organism evidence="6 7">
    <name type="scientific">Priapulus caudatus</name>
    <name type="common">Priapulid worm</name>
    <dbReference type="NCBI Taxonomy" id="37621"/>
    <lineage>
        <taxon>Eukaryota</taxon>
        <taxon>Metazoa</taxon>
        <taxon>Ecdysozoa</taxon>
        <taxon>Scalidophora</taxon>
        <taxon>Priapulida</taxon>
        <taxon>Priapulimorpha</taxon>
        <taxon>Priapulimorphida</taxon>
        <taxon>Priapulidae</taxon>
        <taxon>Priapulus</taxon>
    </lineage>
</organism>
<dbReference type="Pfam" id="PF00640">
    <property type="entry name" value="PID"/>
    <property type="match status" value="1"/>
</dbReference>
<dbReference type="SMART" id="SM00454">
    <property type="entry name" value="SAM"/>
    <property type="match status" value="2"/>
</dbReference>